<dbReference type="AlphaFoldDB" id="A0A9D4LF77"/>
<gene>
    <name evidence="1" type="ORF">DPMN_099617</name>
</gene>
<dbReference type="SUPFAM" id="SSF46966">
    <property type="entry name" value="Spectrin repeat"/>
    <property type="match status" value="1"/>
</dbReference>
<dbReference type="Pfam" id="PF00435">
    <property type="entry name" value="Spectrin"/>
    <property type="match status" value="1"/>
</dbReference>
<comment type="caution">
    <text evidence="1">The sequence shown here is derived from an EMBL/GenBank/DDBJ whole genome shotgun (WGS) entry which is preliminary data.</text>
</comment>
<accession>A0A9D4LF77</accession>
<name>A0A9D4LF77_DREPO</name>
<keyword evidence="2" id="KW-1185">Reference proteome</keyword>
<proteinExistence type="predicted"/>
<reference evidence="1" key="1">
    <citation type="journal article" date="2019" name="bioRxiv">
        <title>The Genome of the Zebra Mussel, Dreissena polymorpha: A Resource for Invasive Species Research.</title>
        <authorList>
            <person name="McCartney M.A."/>
            <person name="Auch B."/>
            <person name="Kono T."/>
            <person name="Mallez S."/>
            <person name="Zhang Y."/>
            <person name="Obille A."/>
            <person name="Becker A."/>
            <person name="Abrahante J.E."/>
            <person name="Garbe J."/>
            <person name="Badalamenti J.P."/>
            <person name="Herman A."/>
            <person name="Mangelson H."/>
            <person name="Liachko I."/>
            <person name="Sullivan S."/>
            <person name="Sone E.D."/>
            <person name="Koren S."/>
            <person name="Silverstein K.A.T."/>
            <person name="Beckman K.B."/>
            <person name="Gohl D.M."/>
        </authorList>
    </citation>
    <scope>NUCLEOTIDE SEQUENCE</scope>
    <source>
        <strain evidence="1">Duluth1</strain>
        <tissue evidence="1">Whole animal</tissue>
    </source>
</reference>
<dbReference type="InterPro" id="IPR002017">
    <property type="entry name" value="Spectrin_repeat"/>
</dbReference>
<dbReference type="EMBL" id="JAIWYP010000003">
    <property type="protein sequence ID" value="KAH3857020.1"/>
    <property type="molecule type" value="Genomic_DNA"/>
</dbReference>
<organism evidence="1 2">
    <name type="scientific">Dreissena polymorpha</name>
    <name type="common">Zebra mussel</name>
    <name type="synonym">Mytilus polymorpha</name>
    <dbReference type="NCBI Taxonomy" id="45954"/>
    <lineage>
        <taxon>Eukaryota</taxon>
        <taxon>Metazoa</taxon>
        <taxon>Spiralia</taxon>
        <taxon>Lophotrochozoa</taxon>
        <taxon>Mollusca</taxon>
        <taxon>Bivalvia</taxon>
        <taxon>Autobranchia</taxon>
        <taxon>Heteroconchia</taxon>
        <taxon>Euheterodonta</taxon>
        <taxon>Imparidentia</taxon>
        <taxon>Neoheterodontei</taxon>
        <taxon>Myida</taxon>
        <taxon>Dreissenoidea</taxon>
        <taxon>Dreissenidae</taxon>
        <taxon>Dreissena</taxon>
    </lineage>
</organism>
<reference evidence="1" key="2">
    <citation type="submission" date="2020-11" db="EMBL/GenBank/DDBJ databases">
        <authorList>
            <person name="McCartney M.A."/>
            <person name="Auch B."/>
            <person name="Kono T."/>
            <person name="Mallez S."/>
            <person name="Becker A."/>
            <person name="Gohl D.M."/>
            <person name="Silverstein K.A.T."/>
            <person name="Koren S."/>
            <person name="Bechman K.B."/>
            <person name="Herman A."/>
            <person name="Abrahante J.E."/>
            <person name="Garbe J."/>
        </authorList>
    </citation>
    <scope>NUCLEOTIDE SEQUENCE</scope>
    <source>
        <strain evidence="1">Duluth1</strain>
        <tissue evidence="1">Whole animal</tissue>
    </source>
</reference>
<dbReference type="Proteomes" id="UP000828390">
    <property type="component" value="Unassembled WGS sequence"/>
</dbReference>
<evidence type="ECO:0000313" key="2">
    <source>
        <dbReference type="Proteomes" id="UP000828390"/>
    </source>
</evidence>
<sequence>MTITDDIEELAIMRHRFEGFEHEMNANASKVGVVNQLARQLLQVEHPNATDVVQRQNDLNTRYAVFV</sequence>
<evidence type="ECO:0000313" key="1">
    <source>
        <dbReference type="EMBL" id="KAH3857020.1"/>
    </source>
</evidence>
<protein>
    <submittedName>
        <fullName evidence="1">Uncharacterized protein</fullName>
    </submittedName>
</protein>
<dbReference type="Gene3D" id="1.20.58.60">
    <property type="match status" value="1"/>
</dbReference>